<feature type="binding site" evidence="11">
    <location>
        <position position="54"/>
    </location>
    <ligand>
        <name>S-adenosyl-L-methionine</name>
        <dbReference type="ChEBI" id="CHEBI:59789"/>
    </ligand>
</feature>
<name>A0A0S1SMY5_9BACT</name>
<feature type="active site" description="Proton acceptor" evidence="11 12">
    <location>
        <position position="154"/>
    </location>
</feature>
<dbReference type="InterPro" id="IPR015507">
    <property type="entry name" value="rRNA-MeTfrase_E"/>
</dbReference>
<dbReference type="PANTHER" id="PTHR10920">
    <property type="entry name" value="RIBOSOMAL RNA METHYLTRANSFERASE"/>
    <property type="match status" value="1"/>
</dbReference>
<evidence type="ECO:0000256" key="4">
    <source>
        <dbReference type="ARBA" id="ARBA00022691"/>
    </source>
</evidence>
<keyword evidence="1 11" id="KW-0698">rRNA processing</keyword>
<keyword evidence="4 11" id="KW-0949">S-adenosyl-L-methionine</keyword>
<evidence type="ECO:0000256" key="12">
    <source>
        <dbReference type="PIRSR" id="PIRSR005461-1"/>
    </source>
</evidence>
<dbReference type="KEGG" id="prf:PeribacterA2_0202"/>
<keyword evidence="2 11" id="KW-0489">Methyltransferase</keyword>
<dbReference type="InterPro" id="IPR050082">
    <property type="entry name" value="RNA_methyltr_RlmE"/>
</dbReference>
<dbReference type="STRING" id="1735162.PeribacterB2_0202"/>
<dbReference type="SUPFAM" id="SSF53335">
    <property type="entry name" value="S-adenosyl-L-methionine-dependent methyltransferases"/>
    <property type="match status" value="1"/>
</dbReference>
<accession>A0A0S1SRI0</accession>
<dbReference type="GO" id="GO:0005737">
    <property type="term" value="C:cytoplasm"/>
    <property type="evidence" value="ECO:0007669"/>
    <property type="project" value="UniProtKB-SubCell"/>
</dbReference>
<dbReference type="PANTHER" id="PTHR10920:SF13">
    <property type="entry name" value="PRE-RRNA 2'-O-RIBOSE RNA METHYLTRANSFERASE FTSJ3"/>
    <property type="match status" value="1"/>
</dbReference>
<feature type="binding site" evidence="11">
    <location>
        <position position="114"/>
    </location>
    <ligand>
        <name>S-adenosyl-L-methionine</name>
        <dbReference type="ChEBI" id="CHEBI:59789"/>
    </ligand>
</feature>
<evidence type="ECO:0000256" key="10">
    <source>
        <dbReference type="ARBA" id="ARBA00048970"/>
    </source>
</evidence>
<evidence type="ECO:0000256" key="1">
    <source>
        <dbReference type="ARBA" id="ARBA00022552"/>
    </source>
</evidence>
<dbReference type="HAMAP" id="MF_01547">
    <property type="entry name" value="RNA_methyltr_E"/>
    <property type="match status" value="1"/>
</dbReference>
<gene>
    <name evidence="11" type="primary">rlmE</name>
    <name evidence="11" type="synonym">ftsJ</name>
    <name evidence="11" type="synonym">rrmJ</name>
    <name evidence="14" type="ORF">PeribacterD1_0202</name>
</gene>
<keyword evidence="11" id="KW-0963">Cytoplasm</keyword>
<evidence type="ECO:0000313" key="15">
    <source>
        <dbReference type="Proteomes" id="UP000069135"/>
    </source>
</evidence>
<feature type="binding site" evidence="11">
    <location>
        <position position="72"/>
    </location>
    <ligand>
        <name>S-adenosyl-L-methionine</name>
        <dbReference type="ChEBI" id="CHEBI:59789"/>
    </ligand>
</feature>
<dbReference type="GO" id="GO:0051301">
    <property type="term" value="P:cell division"/>
    <property type="evidence" value="ECO:0007669"/>
    <property type="project" value="UniProtKB-KW"/>
</dbReference>
<organism evidence="14 15">
    <name type="scientific">Candidatus Peribacter riflensis</name>
    <dbReference type="NCBI Taxonomy" id="1735162"/>
    <lineage>
        <taxon>Bacteria</taxon>
        <taxon>Candidatus Peregrinibacteriota</taxon>
        <taxon>Candidatus Peribacteria</taxon>
        <taxon>Candidatus Peribacterales</taxon>
        <taxon>Candidatus Peribacteraceae</taxon>
        <taxon>Candidatus Peribacter</taxon>
    </lineage>
</organism>
<reference evidence="15" key="1">
    <citation type="submission" date="2015-10" db="EMBL/GenBank/DDBJ databases">
        <title>Analysis of five complete genome sequences for members of the class Peribacteria in the recently recognized Peregrinibacteria bacterial phylum.</title>
        <authorList>
            <person name="Anantharaman K."/>
            <person name="Brown C.T."/>
            <person name="Burstein D."/>
            <person name="Castelle C.J."/>
            <person name="Probst A.J."/>
            <person name="Thomas B.C."/>
            <person name="Williams K.H."/>
            <person name="Banfield J.F."/>
        </authorList>
    </citation>
    <scope>NUCLEOTIDE SEQUENCE [LARGE SCALE GENOMIC DNA]</scope>
</reference>
<dbReference type="AlphaFoldDB" id="A0A0S1SMY5"/>
<dbReference type="EMBL" id="CP013065">
    <property type="protein sequence ID" value="ALM12903.1"/>
    <property type="molecule type" value="Genomic_DNA"/>
</dbReference>
<dbReference type="PIRSF" id="PIRSF005461">
    <property type="entry name" value="23S_rRNA_mtase"/>
    <property type="match status" value="1"/>
</dbReference>
<evidence type="ECO:0000256" key="11">
    <source>
        <dbReference type="HAMAP-Rule" id="MF_01547"/>
    </source>
</evidence>
<dbReference type="EC" id="2.1.1.166" evidence="6 11"/>
<comment type="similarity">
    <text evidence="11">Belongs to the class I-like SAM-binding methyltransferase superfamily. RNA methyltransferase RlmE family.</text>
</comment>
<comment type="subcellular location">
    <subcellularLocation>
        <location evidence="11">Cytoplasm</location>
    </subcellularLocation>
</comment>
<evidence type="ECO:0000256" key="6">
    <source>
        <dbReference type="ARBA" id="ARBA00038861"/>
    </source>
</evidence>
<keyword evidence="14" id="KW-0132">Cell division</keyword>
<feature type="binding site" evidence="11">
    <location>
        <position position="52"/>
    </location>
    <ligand>
        <name>S-adenosyl-L-methionine</name>
        <dbReference type="ChEBI" id="CHEBI:59789"/>
    </ligand>
</feature>
<reference evidence="14 15" key="2">
    <citation type="journal article" date="2016" name="PeerJ">
        <title>Analysis of five complete genome sequences for members of the class Peribacteria in the recently recognized Peregrinibacteria bacterial phylum.</title>
        <authorList>
            <person name="Anantharaman K."/>
            <person name="Brown C.T."/>
            <person name="Burstein D."/>
            <person name="Castelle C.J."/>
            <person name="Probst A.J."/>
            <person name="Thomas B.C."/>
            <person name="Williams K.H."/>
            <person name="Banfield J.F."/>
        </authorList>
    </citation>
    <scope>NUCLEOTIDE SEQUENCE [LARGE SCALE GENOMIC DNA]</scope>
    <source>
        <strain evidence="14">RIFOXYD1_FULL_PER-ii_59_16</strain>
    </source>
</reference>
<evidence type="ECO:0000256" key="9">
    <source>
        <dbReference type="ARBA" id="ARBA00042745"/>
    </source>
</evidence>
<dbReference type="GO" id="GO:0008650">
    <property type="term" value="F:rRNA (uridine-2'-O-)-methyltransferase activity"/>
    <property type="evidence" value="ECO:0007669"/>
    <property type="project" value="UniProtKB-UniRule"/>
</dbReference>
<dbReference type="Pfam" id="PF01728">
    <property type="entry name" value="FtsJ"/>
    <property type="match status" value="1"/>
</dbReference>
<dbReference type="InterPro" id="IPR029063">
    <property type="entry name" value="SAM-dependent_MTases_sf"/>
</dbReference>
<sequence>MPKPYTPNDAWSRKAAKEGYRARSVYKLMELDERFHLLKAGQTVLDLAAAPGSWLQYVSKRIGSKGLAIGLDVKPIAPIADNVRTHEQDITHLEELDALLEAQHLPAIDLVLSDIAPSTSGIRDVDQWRSIELNQAVLATAERWLKSGGYCVVKVFRGADFDAFLREVKAQWRDVKIASPRASRDRSKEVYLVMKKP</sequence>
<dbReference type="Proteomes" id="UP000069135">
    <property type="component" value="Chromosome"/>
</dbReference>
<feature type="domain" description="Ribosomal RNA methyltransferase FtsJ" evidence="13">
    <location>
        <begin position="20"/>
        <end position="196"/>
    </location>
</feature>
<evidence type="ECO:0000256" key="2">
    <source>
        <dbReference type="ARBA" id="ARBA00022603"/>
    </source>
</evidence>
<evidence type="ECO:0000256" key="3">
    <source>
        <dbReference type="ARBA" id="ARBA00022679"/>
    </source>
</evidence>
<comment type="catalytic activity">
    <reaction evidence="10 11">
        <text>uridine(2552) in 23S rRNA + S-adenosyl-L-methionine = 2'-O-methyluridine(2552) in 23S rRNA + S-adenosyl-L-homocysteine + H(+)</text>
        <dbReference type="Rhea" id="RHEA:42720"/>
        <dbReference type="Rhea" id="RHEA-COMP:10202"/>
        <dbReference type="Rhea" id="RHEA-COMP:10203"/>
        <dbReference type="ChEBI" id="CHEBI:15378"/>
        <dbReference type="ChEBI" id="CHEBI:57856"/>
        <dbReference type="ChEBI" id="CHEBI:59789"/>
        <dbReference type="ChEBI" id="CHEBI:65315"/>
        <dbReference type="ChEBI" id="CHEBI:74478"/>
        <dbReference type="EC" id="2.1.1.166"/>
    </reaction>
</comment>
<feature type="binding site" evidence="11">
    <location>
        <position position="89"/>
    </location>
    <ligand>
        <name>S-adenosyl-L-methionine</name>
        <dbReference type="ChEBI" id="CHEBI:59789"/>
    </ligand>
</feature>
<accession>A0A0S1SMY5</accession>
<protein>
    <recommendedName>
        <fullName evidence="7 11">Ribosomal RNA large subunit methyltransferase E</fullName>
        <ecNumber evidence="6 11">2.1.1.166</ecNumber>
    </recommendedName>
    <alternativeName>
        <fullName evidence="9 11">23S rRNA Um2552 methyltransferase</fullName>
    </alternativeName>
    <alternativeName>
        <fullName evidence="8 11">rRNA (uridine-2'-O-)-methyltransferase</fullName>
    </alternativeName>
</protein>
<evidence type="ECO:0000259" key="13">
    <source>
        <dbReference type="Pfam" id="PF01728"/>
    </source>
</evidence>
<evidence type="ECO:0000256" key="8">
    <source>
        <dbReference type="ARBA" id="ARBA00041995"/>
    </source>
</evidence>
<dbReference type="Gene3D" id="3.40.50.150">
    <property type="entry name" value="Vaccinia Virus protein VP39"/>
    <property type="match status" value="1"/>
</dbReference>
<evidence type="ECO:0000313" key="14">
    <source>
        <dbReference type="EMBL" id="ALM12903.1"/>
    </source>
</evidence>
<keyword evidence="3 11" id="KW-0808">Transferase</keyword>
<accession>A0A0S1SDV1</accession>
<accession>A0A0S1SFW8</accession>
<evidence type="ECO:0000256" key="7">
    <source>
        <dbReference type="ARBA" id="ARBA00041129"/>
    </source>
</evidence>
<accession>A0A0S1SVP1</accession>
<keyword evidence="14" id="KW-0131">Cell cycle</keyword>
<evidence type="ECO:0000256" key="5">
    <source>
        <dbReference type="ARBA" id="ARBA00037569"/>
    </source>
</evidence>
<proteinExistence type="inferred from homology"/>
<dbReference type="InterPro" id="IPR002877">
    <property type="entry name" value="RNA_MeTrfase_FtsJ_dom"/>
</dbReference>
<comment type="function">
    <text evidence="5 11">Specifically methylates the uridine in position 2552 of 23S rRNA at the 2'-O position of the ribose in the fully assembled 50S ribosomal subunit.</text>
</comment>